<accession>A0A1G5JT91</accession>
<feature type="domain" description="LysM" evidence="1">
    <location>
        <begin position="213"/>
        <end position="257"/>
    </location>
</feature>
<evidence type="ECO:0000259" key="1">
    <source>
        <dbReference type="PROSITE" id="PS51782"/>
    </source>
</evidence>
<dbReference type="Pfam" id="PF01476">
    <property type="entry name" value="LysM"/>
    <property type="match status" value="3"/>
</dbReference>
<dbReference type="RefSeq" id="WP_242877000.1">
    <property type="nucleotide sequence ID" value="NZ_FMUS01000021.1"/>
</dbReference>
<sequence length="260" mass="27862">MYYHYNQMPCPTGTTPYIIQAGDTFYSLAIRYNTTVQAIIAANPTVNPYMLMIGQRVCIPTVVPPPTTCPTGTTPYTIRAGDTFYRIAISRGISLDALLAANPGVDPDRLFIGQIICVPVTPPPPATCPTLRLGSRGADVERLQRLLRDASFDPGAIDGIFGSRTQSAVIAFQRSKGITADGVVGVRTWTALGVDCAVPPPPPPPPTCPTGTRAYTIVAGDTFFNLAQRFNTTVDAIRRANPTVNPDNLQIGQRICIPTA</sequence>
<dbReference type="STRING" id="1120976.SAMN03080606_03012"/>
<dbReference type="EMBL" id="FMUS01000021">
    <property type="protein sequence ID" value="SCY91141.1"/>
    <property type="molecule type" value="Genomic_DNA"/>
</dbReference>
<feature type="domain" description="LysM" evidence="1">
    <location>
        <begin position="74"/>
        <end position="118"/>
    </location>
</feature>
<gene>
    <name evidence="2" type="ORF">SAMN03080606_03012</name>
</gene>
<evidence type="ECO:0000313" key="2">
    <source>
        <dbReference type="EMBL" id="SCY91141.1"/>
    </source>
</evidence>
<dbReference type="SMART" id="SM00257">
    <property type="entry name" value="LysM"/>
    <property type="match status" value="3"/>
</dbReference>
<dbReference type="PANTHER" id="PTHR33734">
    <property type="entry name" value="LYSM DOMAIN-CONTAINING GPI-ANCHORED PROTEIN 2"/>
    <property type="match status" value="1"/>
</dbReference>
<evidence type="ECO:0000313" key="3">
    <source>
        <dbReference type="Proteomes" id="UP000198636"/>
    </source>
</evidence>
<name>A0A1G5JT91_9FIRM</name>
<dbReference type="Gene3D" id="1.10.101.10">
    <property type="entry name" value="PGBD-like superfamily/PGBD"/>
    <property type="match status" value="1"/>
</dbReference>
<keyword evidence="3" id="KW-1185">Reference proteome</keyword>
<dbReference type="InterPro" id="IPR036365">
    <property type="entry name" value="PGBD-like_sf"/>
</dbReference>
<protein>
    <submittedName>
        <fullName evidence="2">LysM domain-containing protein</fullName>
    </submittedName>
</protein>
<dbReference type="PROSITE" id="PS51782">
    <property type="entry name" value="LYSM"/>
    <property type="match status" value="3"/>
</dbReference>
<dbReference type="InterPro" id="IPR018392">
    <property type="entry name" value="LysM"/>
</dbReference>
<dbReference type="InterPro" id="IPR036366">
    <property type="entry name" value="PGBDSf"/>
</dbReference>
<dbReference type="InterPro" id="IPR036779">
    <property type="entry name" value="LysM_dom_sf"/>
</dbReference>
<dbReference type="SUPFAM" id="SSF54106">
    <property type="entry name" value="LysM domain"/>
    <property type="match status" value="3"/>
</dbReference>
<dbReference type="Pfam" id="PF01471">
    <property type="entry name" value="PG_binding_1"/>
    <property type="match status" value="1"/>
</dbReference>
<dbReference type="InterPro" id="IPR002477">
    <property type="entry name" value="Peptidoglycan-bd-like"/>
</dbReference>
<organism evidence="2 3">
    <name type="scientific">Alkaliphilus peptidifermentans DSM 18978</name>
    <dbReference type="NCBI Taxonomy" id="1120976"/>
    <lineage>
        <taxon>Bacteria</taxon>
        <taxon>Bacillati</taxon>
        <taxon>Bacillota</taxon>
        <taxon>Clostridia</taxon>
        <taxon>Peptostreptococcales</taxon>
        <taxon>Natronincolaceae</taxon>
        <taxon>Alkaliphilus</taxon>
    </lineage>
</organism>
<dbReference type="PANTHER" id="PTHR33734:SF22">
    <property type="entry name" value="MEMBRANE-BOUND LYTIC MUREIN TRANSGLYCOSYLASE D"/>
    <property type="match status" value="1"/>
</dbReference>
<dbReference type="CDD" id="cd00118">
    <property type="entry name" value="LysM"/>
    <property type="match status" value="3"/>
</dbReference>
<reference evidence="2 3" key="1">
    <citation type="submission" date="2016-10" db="EMBL/GenBank/DDBJ databases">
        <authorList>
            <person name="de Groot N.N."/>
        </authorList>
    </citation>
    <scope>NUCLEOTIDE SEQUENCE [LARGE SCALE GENOMIC DNA]</scope>
    <source>
        <strain evidence="2 3">DSM 18978</strain>
    </source>
</reference>
<feature type="domain" description="LysM" evidence="1">
    <location>
        <begin position="15"/>
        <end position="59"/>
    </location>
</feature>
<dbReference type="AlphaFoldDB" id="A0A1G5JT91"/>
<dbReference type="Proteomes" id="UP000198636">
    <property type="component" value="Unassembled WGS sequence"/>
</dbReference>
<dbReference type="GO" id="GO:0008932">
    <property type="term" value="F:lytic endotransglycosylase activity"/>
    <property type="evidence" value="ECO:0007669"/>
    <property type="project" value="TreeGrafter"/>
</dbReference>
<proteinExistence type="predicted"/>
<dbReference type="SUPFAM" id="SSF47090">
    <property type="entry name" value="PGBD-like"/>
    <property type="match status" value="1"/>
</dbReference>
<dbReference type="Gene3D" id="3.10.350.10">
    <property type="entry name" value="LysM domain"/>
    <property type="match status" value="3"/>
</dbReference>